<dbReference type="Pfam" id="PF21697">
    <property type="entry name" value="Ppx_C"/>
    <property type="match status" value="1"/>
</dbReference>
<dbReference type="CDD" id="cd24052">
    <property type="entry name" value="ASKHA_NBD_HpPPX-GppA-like"/>
    <property type="match status" value="1"/>
</dbReference>
<dbReference type="KEGG" id="bne:DA69_06655"/>
<dbReference type="PANTHER" id="PTHR30005:SF0">
    <property type="entry name" value="RETROGRADE REGULATION PROTEIN 2"/>
    <property type="match status" value="1"/>
</dbReference>
<accession>A0A172Y5V6</accession>
<keyword evidence="4" id="KW-1185">Reference proteome</keyword>
<dbReference type="STRING" id="588932.DA69_06655"/>
<dbReference type="AlphaFoldDB" id="A0A172Y5V6"/>
<feature type="domain" description="Exopolyphosphatase C-terminal" evidence="2">
    <location>
        <begin position="349"/>
        <end position="488"/>
    </location>
</feature>
<dbReference type="Pfam" id="PF02541">
    <property type="entry name" value="Ppx-GppA"/>
    <property type="match status" value="1"/>
</dbReference>
<dbReference type="Proteomes" id="UP000077603">
    <property type="component" value="Chromosome"/>
</dbReference>
<evidence type="ECO:0000313" key="3">
    <source>
        <dbReference type="EMBL" id="ANF54445.1"/>
    </source>
</evidence>
<dbReference type="OrthoDB" id="3698573at2"/>
<dbReference type="InterPro" id="IPR048951">
    <property type="entry name" value="Ppx_C"/>
</dbReference>
<name>A0A172Y5V6_9CAUL</name>
<dbReference type="PANTHER" id="PTHR30005">
    <property type="entry name" value="EXOPOLYPHOSPHATASE"/>
    <property type="match status" value="1"/>
</dbReference>
<sequence length="496" mass="53419">MSPEREYESKQIAVIDIGSNSVRLVLYRLEGRAVWTMFNEKVLAGLGRDLAATRRLSEPGVVMAMTALRRFAAVIEGVQPDQVLVAATAAVRQAEDGPEFCERVAAETGLRIRVLNGEEEAKYSALGVLAGDPGARGVAADMGGASLELTRIGDGPRGPGVTLPLGPFALLDDRGFDADRLRGRIAKRLEPIEDHYATPTLYAVGGAWRSLAQMHMAMVEHPIRIVHQYAMSAADARDMARLVARQSRASLEKLPGLSKRRAETLPYAALVLEGLIDRLGLTSVSFSAWGVREGLLYHGMDPAMRVVDPLLAGCSAWGGRQGVDPALPRALDGWLQSVVSALPEVFGEERDALLTSSVCRLADLGARLHPDHRVSLVFDQVLWSPIPGQTHAERAFMAVAMNARYGGEARTPAPETVERLLSEKGQKRARALGLAMRLACDLSGRSPQLLANAAATVEKGALRVTAANGYADMLLGEQTKRRAKALAEAMDLTLKI</sequence>
<dbReference type="Gene3D" id="3.30.420.150">
    <property type="entry name" value="Exopolyphosphatase. Domain 2"/>
    <property type="match status" value="1"/>
</dbReference>
<evidence type="ECO:0000313" key="4">
    <source>
        <dbReference type="Proteomes" id="UP000077603"/>
    </source>
</evidence>
<proteinExistence type="predicted"/>
<dbReference type="InterPro" id="IPR003695">
    <property type="entry name" value="Ppx_GppA_N"/>
</dbReference>
<dbReference type="Gene3D" id="3.30.420.40">
    <property type="match status" value="1"/>
</dbReference>
<evidence type="ECO:0000259" key="2">
    <source>
        <dbReference type="Pfam" id="PF21697"/>
    </source>
</evidence>
<evidence type="ECO:0000259" key="1">
    <source>
        <dbReference type="Pfam" id="PF02541"/>
    </source>
</evidence>
<gene>
    <name evidence="3" type="ORF">DA69_06655</name>
</gene>
<organism evidence="3 4">
    <name type="scientific">Brevundimonas naejangsanensis</name>
    <dbReference type="NCBI Taxonomy" id="588932"/>
    <lineage>
        <taxon>Bacteria</taxon>
        <taxon>Pseudomonadati</taxon>
        <taxon>Pseudomonadota</taxon>
        <taxon>Alphaproteobacteria</taxon>
        <taxon>Caulobacterales</taxon>
        <taxon>Caulobacteraceae</taxon>
        <taxon>Brevundimonas</taxon>
    </lineage>
</organism>
<dbReference type="InterPro" id="IPR043129">
    <property type="entry name" value="ATPase_NBD"/>
</dbReference>
<dbReference type="GO" id="GO:0016462">
    <property type="term" value="F:pyrophosphatase activity"/>
    <property type="evidence" value="ECO:0007669"/>
    <property type="project" value="TreeGrafter"/>
</dbReference>
<dbReference type="EMBL" id="CP015614">
    <property type="protein sequence ID" value="ANF54445.1"/>
    <property type="molecule type" value="Genomic_DNA"/>
</dbReference>
<protein>
    <submittedName>
        <fullName evidence="3">Exopolyphosphatase</fullName>
    </submittedName>
</protein>
<dbReference type="RefSeq" id="WP_025976734.1">
    <property type="nucleotide sequence ID" value="NZ_CP015614.1"/>
</dbReference>
<dbReference type="InterPro" id="IPR050273">
    <property type="entry name" value="GppA/Ppx_hydrolase"/>
</dbReference>
<reference evidence="3 4" key="1">
    <citation type="journal article" date="2014" name="Genome Announc.">
        <title>Genome Sequence of a Promising Hydrogen-Producing Facultative Anaerobic Bacterium, Brevundimonas naejangsanensis Strain B1.</title>
        <authorList>
            <person name="Su H."/>
            <person name="Zhang T."/>
            <person name="Bao M."/>
            <person name="Jiang Y."/>
            <person name="Wang Y."/>
            <person name="Tan T."/>
        </authorList>
    </citation>
    <scope>NUCLEOTIDE SEQUENCE [LARGE SCALE GENOMIC DNA]</scope>
    <source>
        <strain evidence="3 4">B1</strain>
    </source>
</reference>
<feature type="domain" description="Ppx/GppA phosphatase N-terminal" evidence="1">
    <location>
        <begin position="34"/>
        <end position="299"/>
    </location>
</feature>
<dbReference type="eggNOG" id="COG0248">
    <property type="taxonomic scope" value="Bacteria"/>
</dbReference>
<dbReference type="Gene3D" id="1.10.3210.10">
    <property type="entry name" value="Hypothetical protein af1432"/>
    <property type="match status" value="1"/>
</dbReference>
<dbReference type="SUPFAM" id="SSF53067">
    <property type="entry name" value="Actin-like ATPase domain"/>
    <property type="match status" value="2"/>
</dbReference>